<keyword evidence="7" id="KW-0862">Zinc</keyword>
<dbReference type="Gene3D" id="3.40.630.10">
    <property type="entry name" value="Zn peptidases"/>
    <property type="match status" value="1"/>
</dbReference>
<dbReference type="PANTHER" id="PTHR12147">
    <property type="entry name" value="METALLOPEPTIDASE M28 FAMILY MEMBER"/>
    <property type="match status" value="1"/>
</dbReference>
<dbReference type="InterPro" id="IPR045175">
    <property type="entry name" value="M28_fam"/>
</dbReference>
<evidence type="ECO:0000256" key="3">
    <source>
        <dbReference type="ARBA" id="ARBA00022670"/>
    </source>
</evidence>
<evidence type="ECO:0000313" key="12">
    <source>
        <dbReference type="Proteomes" id="UP001551482"/>
    </source>
</evidence>
<dbReference type="InterPro" id="IPR007484">
    <property type="entry name" value="Peptidase_M28"/>
</dbReference>
<comment type="caution">
    <text evidence="11">The sequence shown here is derived from an EMBL/GenBank/DDBJ whole genome shotgun (WGS) entry which is preliminary data.</text>
</comment>
<feature type="signal peptide" evidence="8">
    <location>
        <begin position="1"/>
        <end position="29"/>
    </location>
</feature>
<organism evidence="11 12">
    <name type="scientific">Streptodolium elevatio</name>
    <dbReference type="NCBI Taxonomy" id="3157996"/>
    <lineage>
        <taxon>Bacteria</taxon>
        <taxon>Bacillati</taxon>
        <taxon>Actinomycetota</taxon>
        <taxon>Actinomycetes</taxon>
        <taxon>Kitasatosporales</taxon>
        <taxon>Streptomycetaceae</taxon>
        <taxon>Streptodolium</taxon>
    </lineage>
</organism>
<dbReference type="Gene3D" id="3.50.30.30">
    <property type="match status" value="1"/>
</dbReference>
<keyword evidence="5 8" id="KW-0732">Signal</keyword>
<evidence type="ECO:0000256" key="8">
    <source>
        <dbReference type="SAM" id="SignalP"/>
    </source>
</evidence>
<feature type="domain" description="PA" evidence="9">
    <location>
        <begin position="137"/>
        <end position="227"/>
    </location>
</feature>
<dbReference type="Pfam" id="PF04389">
    <property type="entry name" value="Peptidase_M28"/>
    <property type="match status" value="1"/>
</dbReference>
<keyword evidence="3" id="KW-0645">Protease</keyword>
<evidence type="ECO:0000256" key="1">
    <source>
        <dbReference type="ARBA" id="ARBA00005957"/>
    </source>
</evidence>
<evidence type="ECO:0000313" key="11">
    <source>
        <dbReference type="EMBL" id="MEU8133064.1"/>
    </source>
</evidence>
<evidence type="ECO:0000259" key="9">
    <source>
        <dbReference type="Pfam" id="PF02225"/>
    </source>
</evidence>
<dbReference type="Pfam" id="PF02225">
    <property type="entry name" value="PA"/>
    <property type="match status" value="1"/>
</dbReference>
<dbReference type="EMBL" id="JBEZFP010000010">
    <property type="protein sequence ID" value="MEU8133064.1"/>
    <property type="molecule type" value="Genomic_DNA"/>
</dbReference>
<comment type="similarity">
    <text evidence="1">Belongs to the peptidase M28 family. M28A subfamily.</text>
</comment>
<dbReference type="InterPro" id="IPR046450">
    <property type="entry name" value="PA_dom_sf"/>
</dbReference>
<dbReference type="RefSeq" id="WP_358349919.1">
    <property type="nucleotide sequence ID" value="NZ_JBEZFP010000010.1"/>
</dbReference>
<proteinExistence type="inferred from homology"/>
<dbReference type="CDD" id="cd03876">
    <property type="entry name" value="M28_SGAP_like"/>
    <property type="match status" value="1"/>
</dbReference>
<feature type="domain" description="Peptidase M28" evidence="10">
    <location>
        <begin position="253"/>
        <end position="471"/>
    </location>
</feature>
<dbReference type="Proteomes" id="UP001551482">
    <property type="component" value="Unassembled WGS sequence"/>
</dbReference>
<gene>
    <name evidence="11" type="ORF">AB0C36_06105</name>
</gene>
<dbReference type="InterPro" id="IPR041756">
    <property type="entry name" value="M28_SGAP-like"/>
</dbReference>
<evidence type="ECO:0000256" key="7">
    <source>
        <dbReference type="ARBA" id="ARBA00022833"/>
    </source>
</evidence>
<dbReference type="SUPFAM" id="SSF53187">
    <property type="entry name" value="Zn-dependent exopeptidases"/>
    <property type="match status" value="1"/>
</dbReference>
<dbReference type="PANTHER" id="PTHR12147:SF26">
    <property type="entry name" value="PEPTIDASE M28 DOMAIN-CONTAINING PROTEIN"/>
    <property type="match status" value="1"/>
</dbReference>
<keyword evidence="4" id="KW-0479">Metal-binding</keyword>
<dbReference type="SUPFAM" id="SSF52025">
    <property type="entry name" value="PA domain"/>
    <property type="match status" value="1"/>
</dbReference>
<protein>
    <submittedName>
        <fullName evidence="11">M28 family metallopeptidase</fullName>
    </submittedName>
</protein>
<evidence type="ECO:0000259" key="10">
    <source>
        <dbReference type="Pfam" id="PF04389"/>
    </source>
</evidence>
<evidence type="ECO:0000256" key="4">
    <source>
        <dbReference type="ARBA" id="ARBA00022723"/>
    </source>
</evidence>
<keyword evidence="12" id="KW-1185">Reference proteome</keyword>
<feature type="chain" id="PRO_5046908209" evidence="8">
    <location>
        <begin position="30"/>
        <end position="515"/>
    </location>
</feature>
<sequence length="515" mass="53147">MTQRHLGRALTAGLAGIALVSLAVTPAEAHPHNDAKLGEKIAKKVTADNVAKHLKAFQKIADRNGNTRVAGASGHEKSADYVAEKLYRAGYLITEQDFEFTYTETLAESLKVVSPTPADVPVIVMSYSPSTPVGGITAQVAAVPTGADATPGCEAEDYATGSYAGKISLVQRGGCTFAQKQQVAAGAGAVGAIIYNNTAGALNGTLGDPTAGIVPTGGVTQADGQALAAQVAAGPVTVTLELRELREQRTTTNVIAESKWGDEDNIVMAGAHLDSVSEGPGINDNGSGSAGLLETAIQLAKFEDRPANKVRFAFWSAEEFGLLGSEYYVSQLTPEQQRKFALYLNFDMIGSPNYAEFVYDGDNSDGVGSPAGPTGSAEIEAFINGYLDKKGSAHEGTDFDGRSDYGPFIAVGIPSGGTFTGAEGIKTPEQAAKYGGTAGVAFDPCYHAACDTTANISNKALDLNSDVIAYAMGTFANSTRAVNGNSDGNPGFPPEARSSAAGAVDAAYRPGYVAS</sequence>
<name>A0ABV3DBE6_9ACTN</name>
<reference evidence="11 12" key="1">
    <citation type="submission" date="2024-06" db="EMBL/GenBank/DDBJ databases">
        <title>The Natural Products Discovery Center: Release of the First 8490 Sequenced Strains for Exploring Actinobacteria Biosynthetic Diversity.</title>
        <authorList>
            <person name="Kalkreuter E."/>
            <person name="Kautsar S.A."/>
            <person name="Yang D."/>
            <person name="Bader C.D."/>
            <person name="Teijaro C.N."/>
            <person name="Fluegel L."/>
            <person name="Davis C.M."/>
            <person name="Simpson J.R."/>
            <person name="Lauterbach L."/>
            <person name="Steele A.D."/>
            <person name="Gui C."/>
            <person name="Meng S."/>
            <person name="Li G."/>
            <person name="Viehrig K."/>
            <person name="Ye F."/>
            <person name="Su P."/>
            <person name="Kiefer A.F."/>
            <person name="Nichols A."/>
            <person name="Cepeda A.J."/>
            <person name="Yan W."/>
            <person name="Fan B."/>
            <person name="Jiang Y."/>
            <person name="Adhikari A."/>
            <person name="Zheng C.-J."/>
            <person name="Schuster L."/>
            <person name="Cowan T.M."/>
            <person name="Smanski M.J."/>
            <person name="Chevrette M.G."/>
            <person name="De Carvalho L.P.S."/>
            <person name="Shen B."/>
        </authorList>
    </citation>
    <scope>NUCLEOTIDE SEQUENCE [LARGE SCALE GENOMIC DNA]</scope>
    <source>
        <strain evidence="11 12">NPDC048946</strain>
    </source>
</reference>
<dbReference type="InterPro" id="IPR003137">
    <property type="entry name" value="PA_domain"/>
</dbReference>
<evidence type="ECO:0000256" key="6">
    <source>
        <dbReference type="ARBA" id="ARBA00022801"/>
    </source>
</evidence>
<evidence type="ECO:0000256" key="5">
    <source>
        <dbReference type="ARBA" id="ARBA00022729"/>
    </source>
</evidence>
<evidence type="ECO:0000256" key="2">
    <source>
        <dbReference type="ARBA" id="ARBA00022438"/>
    </source>
</evidence>
<accession>A0ABV3DBE6</accession>
<keyword evidence="6" id="KW-0378">Hydrolase</keyword>
<keyword evidence="2" id="KW-0031">Aminopeptidase</keyword>